<name>A0A7X9IJI7_9DELT</name>
<sequence length="305" mass="34446">MIAEFATHLFNNPIVWDDNSPDLQDVIEAERIPINELGEIWGKGDGVFYSEVNHILDEVKANVQTNGVGYQKIINLCRNSKIPEEVINNAIADANLEPDDLTARFLFNILKGDQNIHLILSTLEKNIGEEHLDLNANPSLLTEIAEKIFESDQNSNQKTIIDLINLSVFARKNGEDLPLLPARYHLFARALEGAFICLNEDAHKDENGIASKRLFLKRQKYCPHCGSRVFEIANCTRCGTTYLIGDEKSGVELDKSEFENHQLDHNFDYLTQSSALYVAVVAEHTNYYLLGKEYHDPDEDEIIAG</sequence>
<protein>
    <submittedName>
        <fullName evidence="1">Uncharacterized protein</fullName>
    </submittedName>
</protein>
<feature type="non-terminal residue" evidence="1">
    <location>
        <position position="305"/>
    </location>
</feature>
<gene>
    <name evidence="1" type="ORF">GYA55_05860</name>
</gene>
<dbReference type="Proteomes" id="UP000524246">
    <property type="component" value="Unassembled WGS sequence"/>
</dbReference>
<proteinExistence type="predicted"/>
<dbReference type="EMBL" id="JAAZON010000252">
    <property type="protein sequence ID" value="NMC62680.1"/>
    <property type="molecule type" value="Genomic_DNA"/>
</dbReference>
<organism evidence="1 2">
    <name type="scientific">SAR324 cluster bacterium</name>
    <dbReference type="NCBI Taxonomy" id="2024889"/>
    <lineage>
        <taxon>Bacteria</taxon>
        <taxon>Deltaproteobacteria</taxon>
        <taxon>SAR324 cluster</taxon>
    </lineage>
</organism>
<comment type="caution">
    <text evidence="1">The sequence shown here is derived from an EMBL/GenBank/DDBJ whole genome shotgun (WGS) entry which is preliminary data.</text>
</comment>
<evidence type="ECO:0000313" key="2">
    <source>
        <dbReference type="Proteomes" id="UP000524246"/>
    </source>
</evidence>
<evidence type="ECO:0000313" key="1">
    <source>
        <dbReference type="EMBL" id="NMC62680.1"/>
    </source>
</evidence>
<dbReference type="AlphaFoldDB" id="A0A7X9IJI7"/>
<accession>A0A7X9IJI7</accession>
<reference evidence="1 2" key="1">
    <citation type="journal article" date="2020" name="Biotechnol. Biofuels">
        <title>New insights from the biogas microbiome by comprehensive genome-resolved metagenomics of nearly 1600 species originating from multiple anaerobic digesters.</title>
        <authorList>
            <person name="Campanaro S."/>
            <person name="Treu L."/>
            <person name="Rodriguez-R L.M."/>
            <person name="Kovalovszki A."/>
            <person name="Ziels R.M."/>
            <person name="Maus I."/>
            <person name="Zhu X."/>
            <person name="Kougias P.G."/>
            <person name="Basile A."/>
            <person name="Luo G."/>
            <person name="Schluter A."/>
            <person name="Konstantinidis K.T."/>
            <person name="Angelidaki I."/>
        </authorList>
    </citation>
    <scope>NUCLEOTIDE SEQUENCE [LARGE SCALE GENOMIC DNA]</scope>
    <source>
        <strain evidence="1">AS27yjCOA_65</strain>
    </source>
</reference>